<sequence>PSVSSAAASPVTLDEEQSTEALNAQPEGSLSSSLQARRALRDVHRQAPSVIDQESDHGDARDPDEGLAQGVRGAMDATETAHGHVKAPAIVAVMITITSAGGAGTNVDN</sequence>
<evidence type="ECO:0000313" key="3">
    <source>
        <dbReference type="Proteomes" id="UP000574390"/>
    </source>
</evidence>
<accession>A0A7J6NZX3</accession>
<gene>
    <name evidence="2" type="ORF">FOZ62_025870</name>
</gene>
<feature type="region of interest" description="Disordered" evidence="1">
    <location>
        <begin position="1"/>
        <end position="85"/>
    </location>
</feature>
<reference evidence="2 3" key="1">
    <citation type="submission" date="2020-04" db="EMBL/GenBank/DDBJ databases">
        <title>Perkinsus olseni comparative genomics.</title>
        <authorList>
            <person name="Bogema D.R."/>
        </authorList>
    </citation>
    <scope>NUCLEOTIDE SEQUENCE [LARGE SCALE GENOMIC DNA]</scope>
    <source>
        <strain evidence="2">ATCC PRA-205</strain>
    </source>
</reference>
<feature type="non-terminal residue" evidence="2">
    <location>
        <position position="109"/>
    </location>
</feature>
<evidence type="ECO:0000313" key="2">
    <source>
        <dbReference type="EMBL" id="KAF4689443.1"/>
    </source>
</evidence>
<protein>
    <submittedName>
        <fullName evidence="2">Uncharacterized protein</fullName>
    </submittedName>
</protein>
<dbReference type="AlphaFoldDB" id="A0A7J6NZX3"/>
<comment type="caution">
    <text evidence="2">The sequence shown here is derived from an EMBL/GenBank/DDBJ whole genome shotgun (WGS) entry which is preliminary data.</text>
</comment>
<dbReference type="Proteomes" id="UP000574390">
    <property type="component" value="Unassembled WGS sequence"/>
</dbReference>
<feature type="compositionally biased region" description="Polar residues" evidence="1">
    <location>
        <begin position="19"/>
        <end position="28"/>
    </location>
</feature>
<feature type="compositionally biased region" description="Basic and acidic residues" evidence="1">
    <location>
        <begin position="54"/>
        <end position="64"/>
    </location>
</feature>
<dbReference type="EMBL" id="JABANM010036533">
    <property type="protein sequence ID" value="KAF4689443.1"/>
    <property type="molecule type" value="Genomic_DNA"/>
</dbReference>
<feature type="compositionally biased region" description="Low complexity" evidence="1">
    <location>
        <begin position="1"/>
        <end position="11"/>
    </location>
</feature>
<name>A0A7J6NZX3_PEROL</name>
<proteinExistence type="predicted"/>
<organism evidence="2 3">
    <name type="scientific">Perkinsus olseni</name>
    <name type="common">Perkinsus atlanticus</name>
    <dbReference type="NCBI Taxonomy" id="32597"/>
    <lineage>
        <taxon>Eukaryota</taxon>
        <taxon>Sar</taxon>
        <taxon>Alveolata</taxon>
        <taxon>Perkinsozoa</taxon>
        <taxon>Perkinsea</taxon>
        <taxon>Perkinsida</taxon>
        <taxon>Perkinsidae</taxon>
        <taxon>Perkinsus</taxon>
    </lineage>
</organism>
<evidence type="ECO:0000256" key="1">
    <source>
        <dbReference type="SAM" id="MobiDB-lite"/>
    </source>
</evidence>